<dbReference type="Proteomes" id="UP000472274">
    <property type="component" value="Unplaced"/>
</dbReference>
<dbReference type="InterPro" id="IPR039352">
    <property type="entry name" value="BEAN1"/>
</dbReference>
<dbReference type="PANTHER" id="PTHR36464:SF1">
    <property type="entry name" value="PROTEIN BEAN1"/>
    <property type="match status" value="1"/>
</dbReference>
<proteinExistence type="predicted"/>
<protein>
    <recommendedName>
        <fullName evidence="4">BEAN1 protein</fullName>
    </recommendedName>
</protein>
<name>A0A674KFV5_9SAUR</name>
<keyword evidence="1" id="KW-1133">Transmembrane helix</keyword>
<accession>A0A674KFV5</accession>
<dbReference type="GeneTree" id="ENSGT00940000165226"/>
<keyword evidence="1" id="KW-0472">Membrane</keyword>
<sequence>SSIEEPAEMLQYSPISEFPGYSENGNDTSLLVSPLLVAGVVIGLVLFLSCVTIIVGSLRKDGRLRHPHPRREANYGEIVLTRLVALPACPKTLTILLSHLWTIGINYGRSAEKPPWRKDSVLIACFIAPDGFSYGGSIGELRSTCTEEFPPAFDFGSYMETLSQVNVMYPDSPPCYDECIGPGATQIYIPTDDPPPYSLTDPCQRNELSINISLEEEAASGTTGRASNYPVRLQDLQQPISSISLTALTLEAAPPYETVVCEQNSPIPLVPMDVLKNSSTDCQTLLNQII</sequence>
<keyword evidence="1" id="KW-0812">Transmembrane</keyword>
<evidence type="ECO:0000313" key="3">
    <source>
        <dbReference type="Proteomes" id="UP000472274"/>
    </source>
</evidence>
<organism evidence="2 3">
    <name type="scientific">Terrapene triunguis</name>
    <name type="common">Three-toed box turtle</name>
    <dbReference type="NCBI Taxonomy" id="2587831"/>
    <lineage>
        <taxon>Eukaryota</taxon>
        <taxon>Metazoa</taxon>
        <taxon>Chordata</taxon>
        <taxon>Craniata</taxon>
        <taxon>Vertebrata</taxon>
        <taxon>Euteleostomi</taxon>
        <taxon>Archelosauria</taxon>
        <taxon>Testudinata</taxon>
        <taxon>Testudines</taxon>
        <taxon>Cryptodira</taxon>
        <taxon>Durocryptodira</taxon>
        <taxon>Testudinoidea</taxon>
        <taxon>Emydidae</taxon>
        <taxon>Terrapene</taxon>
    </lineage>
</organism>
<keyword evidence="3" id="KW-1185">Reference proteome</keyword>
<reference evidence="2" key="2">
    <citation type="submission" date="2025-09" db="UniProtKB">
        <authorList>
            <consortium name="Ensembl"/>
        </authorList>
    </citation>
    <scope>IDENTIFICATION</scope>
</reference>
<dbReference type="PANTHER" id="PTHR36464">
    <property type="entry name" value="PROTEIN BEAN1"/>
    <property type="match status" value="1"/>
</dbReference>
<reference evidence="2" key="1">
    <citation type="submission" date="2025-08" db="UniProtKB">
        <authorList>
            <consortium name="Ensembl"/>
        </authorList>
    </citation>
    <scope>IDENTIFICATION</scope>
</reference>
<evidence type="ECO:0008006" key="4">
    <source>
        <dbReference type="Google" id="ProtNLM"/>
    </source>
</evidence>
<evidence type="ECO:0000256" key="1">
    <source>
        <dbReference type="SAM" id="Phobius"/>
    </source>
</evidence>
<feature type="transmembrane region" description="Helical" evidence="1">
    <location>
        <begin position="35"/>
        <end position="58"/>
    </location>
</feature>
<dbReference type="AlphaFoldDB" id="A0A674KFV5"/>
<evidence type="ECO:0000313" key="2">
    <source>
        <dbReference type="Ensembl" id="ENSTMTP00000031863.1"/>
    </source>
</evidence>
<dbReference type="InParanoid" id="A0A674KFV5"/>
<dbReference type="Ensembl" id="ENSTMTT00000033007.1">
    <property type="protein sequence ID" value="ENSTMTP00000031863.1"/>
    <property type="gene ID" value="ENSTMTG00000022868.1"/>
</dbReference>